<name>A0A255EME6_9ACTN</name>
<keyword evidence="4" id="KW-1185">Reference proteome</keyword>
<evidence type="ECO:0000256" key="1">
    <source>
        <dbReference type="SAM" id="MobiDB-lite"/>
    </source>
</evidence>
<gene>
    <name evidence="3" type="ORF">CGZ91_04425</name>
</gene>
<feature type="transmembrane region" description="Helical" evidence="2">
    <location>
        <begin position="197"/>
        <end position="220"/>
    </location>
</feature>
<sequence>MTGQPITTRWLPGWRRLPLVSTVLESGPRPAEWSRPLQLVMIVAGLAAVVAIGLTLTAGWLRATGTLELLGEGATIPAVAMNPVLWLMVVVMSLALTAALHVSGWVRAAIWLVCFSAVALLTSTALSLPAAMVAVACLGVYIGFAVARAGQDFAAYEFAVVLILVSVSAVGPSLLSVSTAYGIDLRPQAILQFETSVMVLAIPILMVAGVALAQITVQLVRWGTAQIGRIGATTDPEAPAGGPLIAVASALTVAVLVTAVAQFFAPRAVWWQGQWAEAWSCAVVLAAVAVVLRGLVGLGNRGRSSRLPRNWEDMTLAVSAAIVGLMVPISVVLSLSAVIGVTAPQVTEVVTEIWRAVLSPPAIQAWRCLVALVLLVWARAQHRRGGSWTVWVLCSFAALVLLTSASAWTSGRVQLTVDDWAVGQLAVLAALVGVIVAAVRRRLTRPRVLGLLATAGLALAIPFREFLAAPLEVLIGVGAVAVALLGVVWELATGADLTRQGSRAFPQATRVLLWAANGLLGLSVVALAALTRAPDSTAQAFAELGDYLLGWPWLMAALILGVVQAWTTAGRTRPPEPALVPPSAVGPHPAFAPPHPDQRVG</sequence>
<feature type="region of interest" description="Disordered" evidence="1">
    <location>
        <begin position="571"/>
        <end position="601"/>
    </location>
</feature>
<feature type="transmembrane region" description="Helical" evidence="2">
    <location>
        <begin position="276"/>
        <end position="296"/>
    </location>
</feature>
<protein>
    <submittedName>
        <fullName evidence="3">Uncharacterized protein</fullName>
    </submittedName>
</protein>
<feature type="transmembrane region" description="Helical" evidence="2">
    <location>
        <begin position="550"/>
        <end position="569"/>
    </location>
</feature>
<dbReference type="EMBL" id="NMVJ01000001">
    <property type="protein sequence ID" value="OYN92718.1"/>
    <property type="molecule type" value="Genomic_DNA"/>
</dbReference>
<feature type="transmembrane region" description="Helical" evidence="2">
    <location>
        <begin position="108"/>
        <end position="141"/>
    </location>
</feature>
<dbReference type="RefSeq" id="WP_094452835.1">
    <property type="nucleotide sequence ID" value="NZ_NMVJ01000001.1"/>
</dbReference>
<evidence type="ECO:0000313" key="4">
    <source>
        <dbReference type="Proteomes" id="UP000216300"/>
    </source>
</evidence>
<comment type="caution">
    <text evidence="3">The sequence shown here is derived from an EMBL/GenBank/DDBJ whole genome shotgun (WGS) entry which is preliminary data.</text>
</comment>
<feature type="transmembrane region" description="Helical" evidence="2">
    <location>
        <begin position="361"/>
        <end position="378"/>
    </location>
</feature>
<feature type="transmembrane region" description="Helical" evidence="2">
    <location>
        <begin position="511"/>
        <end position="530"/>
    </location>
</feature>
<feature type="transmembrane region" description="Helical" evidence="2">
    <location>
        <begin position="241"/>
        <end position="264"/>
    </location>
</feature>
<feature type="transmembrane region" description="Helical" evidence="2">
    <location>
        <begin position="420"/>
        <end position="439"/>
    </location>
</feature>
<feature type="transmembrane region" description="Helical" evidence="2">
    <location>
        <begin position="390"/>
        <end position="408"/>
    </location>
</feature>
<dbReference type="AlphaFoldDB" id="A0A255EME6"/>
<proteinExistence type="predicted"/>
<keyword evidence="2" id="KW-1133">Transmembrane helix</keyword>
<feature type="transmembrane region" description="Helical" evidence="2">
    <location>
        <begin position="316"/>
        <end position="341"/>
    </location>
</feature>
<feature type="transmembrane region" description="Helical" evidence="2">
    <location>
        <begin position="39"/>
        <end position="63"/>
    </location>
</feature>
<accession>A0A255EME6</accession>
<feature type="transmembrane region" description="Helical" evidence="2">
    <location>
        <begin position="153"/>
        <end position="177"/>
    </location>
</feature>
<feature type="transmembrane region" description="Helical" evidence="2">
    <location>
        <begin position="448"/>
        <end position="467"/>
    </location>
</feature>
<dbReference type="Proteomes" id="UP000216300">
    <property type="component" value="Unassembled WGS sequence"/>
</dbReference>
<feature type="transmembrane region" description="Helical" evidence="2">
    <location>
        <begin position="84"/>
        <end position="102"/>
    </location>
</feature>
<organism evidence="3 4">
    <name type="scientific">Parenemella sanctibonifatiensis</name>
    <dbReference type="NCBI Taxonomy" id="2016505"/>
    <lineage>
        <taxon>Bacteria</taxon>
        <taxon>Bacillati</taxon>
        <taxon>Actinomycetota</taxon>
        <taxon>Actinomycetes</taxon>
        <taxon>Propionibacteriales</taxon>
        <taxon>Propionibacteriaceae</taxon>
        <taxon>Parenemella</taxon>
    </lineage>
</organism>
<evidence type="ECO:0000313" key="3">
    <source>
        <dbReference type="EMBL" id="OYN92718.1"/>
    </source>
</evidence>
<feature type="transmembrane region" description="Helical" evidence="2">
    <location>
        <begin position="473"/>
        <end position="491"/>
    </location>
</feature>
<evidence type="ECO:0000256" key="2">
    <source>
        <dbReference type="SAM" id="Phobius"/>
    </source>
</evidence>
<keyword evidence="2" id="KW-0812">Transmembrane</keyword>
<keyword evidence="2" id="KW-0472">Membrane</keyword>
<reference evidence="3 4" key="1">
    <citation type="submission" date="2017-07" db="EMBL/GenBank/DDBJ databases">
        <title>Draft whole genome sequences of clinical Proprionibacteriaceae strains.</title>
        <authorList>
            <person name="Bernier A.-M."/>
            <person name="Bernard K."/>
            <person name="Domingo M.-C."/>
        </authorList>
    </citation>
    <scope>NUCLEOTIDE SEQUENCE [LARGE SCALE GENOMIC DNA]</scope>
    <source>
        <strain evidence="3 4">NML 150081</strain>
    </source>
</reference>